<evidence type="ECO:0000313" key="1">
    <source>
        <dbReference type="EMBL" id="QHT37099.1"/>
    </source>
</evidence>
<sequence>MLRFIFIAVVLVICYFTYISPLVNSMNNFIKDDKLQEHLGYFEAIKDIHIRSYEKAIAHIKIFMINYADTFHKKSDVLEKMKNHKYKIMKYLQELIYRIPNDNNLQHQLEYSRDYICNLFDNYIMEASDNLNEYYFPN</sequence>
<dbReference type="AlphaFoldDB" id="A0A6C0F954"/>
<name>A0A6C0F954_9ZZZZ</name>
<reference evidence="1" key="1">
    <citation type="journal article" date="2020" name="Nature">
        <title>Giant virus diversity and host interactions through global metagenomics.</title>
        <authorList>
            <person name="Schulz F."/>
            <person name="Roux S."/>
            <person name="Paez-Espino D."/>
            <person name="Jungbluth S."/>
            <person name="Walsh D.A."/>
            <person name="Denef V.J."/>
            <person name="McMahon K.D."/>
            <person name="Konstantinidis K.T."/>
            <person name="Eloe-Fadrosh E.A."/>
            <person name="Kyrpides N.C."/>
            <person name="Woyke T."/>
        </authorList>
    </citation>
    <scope>NUCLEOTIDE SEQUENCE</scope>
    <source>
        <strain evidence="1">GVMAG-S-ERX555967-131</strain>
    </source>
</reference>
<dbReference type="EMBL" id="MN738789">
    <property type="protein sequence ID" value="QHT37099.1"/>
    <property type="molecule type" value="Genomic_DNA"/>
</dbReference>
<accession>A0A6C0F954</accession>
<protein>
    <submittedName>
        <fullName evidence="1">Uncharacterized protein</fullName>
    </submittedName>
</protein>
<organism evidence="1">
    <name type="scientific">viral metagenome</name>
    <dbReference type="NCBI Taxonomy" id="1070528"/>
    <lineage>
        <taxon>unclassified sequences</taxon>
        <taxon>metagenomes</taxon>
        <taxon>organismal metagenomes</taxon>
    </lineage>
</organism>
<proteinExistence type="predicted"/>